<dbReference type="AlphaFoldDB" id="A0A382KUQ0"/>
<dbReference type="EMBL" id="UINC01082953">
    <property type="protein sequence ID" value="SVC28190.1"/>
    <property type="molecule type" value="Genomic_DNA"/>
</dbReference>
<proteinExistence type="predicted"/>
<evidence type="ECO:0008006" key="2">
    <source>
        <dbReference type="Google" id="ProtNLM"/>
    </source>
</evidence>
<dbReference type="PANTHER" id="PTHR33973">
    <property type="entry name" value="OS07G0153300 PROTEIN"/>
    <property type="match status" value="1"/>
</dbReference>
<dbReference type="Pfam" id="PF07103">
    <property type="entry name" value="DUF1365"/>
    <property type="match status" value="1"/>
</dbReference>
<sequence length="208" mass="24543">MFLLRIDEIPRVLNAFWQLGSSIFSWGRFRRADYIGDRRSNLKTAIKEKIADLLNDDTKDINGEIYMLVQLRYFGIYFSPLNLYFLKQATGFSYMLAEVSNTPWNERHYYLLDLQNIQPHAKQFHVSPFNPMGQEYHWRIVPPAEGQKHCVVHVESYDQKVPTEKMFEATLNLSRLQLNQKELMRVLLRTPIQTASILLGIYWQAVKL</sequence>
<gene>
    <name evidence="1" type="ORF">METZ01_LOCUS281044</name>
</gene>
<feature type="non-terminal residue" evidence="1">
    <location>
        <position position="208"/>
    </location>
</feature>
<name>A0A382KUQ0_9ZZZZ</name>
<dbReference type="PANTHER" id="PTHR33973:SF4">
    <property type="entry name" value="OS07G0153300 PROTEIN"/>
    <property type="match status" value="1"/>
</dbReference>
<reference evidence="1" key="1">
    <citation type="submission" date="2018-05" db="EMBL/GenBank/DDBJ databases">
        <authorList>
            <person name="Lanie J.A."/>
            <person name="Ng W.-L."/>
            <person name="Kazmierczak K.M."/>
            <person name="Andrzejewski T.M."/>
            <person name="Davidsen T.M."/>
            <person name="Wayne K.J."/>
            <person name="Tettelin H."/>
            <person name="Glass J.I."/>
            <person name="Rusch D."/>
            <person name="Podicherti R."/>
            <person name="Tsui H.-C.T."/>
            <person name="Winkler M.E."/>
        </authorList>
    </citation>
    <scope>NUCLEOTIDE SEQUENCE</scope>
</reference>
<evidence type="ECO:0000313" key="1">
    <source>
        <dbReference type="EMBL" id="SVC28190.1"/>
    </source>
</evidence>
<accession>A0A382KUQ0</accession>
<organism evidence="1">
    <name type="scientific">marine metagenome</name>
    <dbReference type="NCBI Taxonomy" id="408172"/>
    <lineage>
        <taxon>unclassified sequences</taxon>
        <taxon>metagenomes</taxon>
        <taxon>ecological metagenomes</taxon>
    </lineage>
</organism>
<protein>
    <recommendedName>
        <fullName evidence="2">DUF1365 domain-containing protein</fullName>
    </recommendedName>
</protein>
<dbReference type="InterPro" id="IPR010775">
    <property type="entry name" value="DUF1365"/>
</dbReference>